<sequence length="32" mass="3734">MGEQHDQNELHIEQEVRQISPEVLKTAPKCFV</sequence>
<evidence type="ECO:0000313" key="1">
    <source>
        <dbReference type="EMBL" id="GFQ83883.1"/>
    </source>
</evidence>
<comment type="caution">
    <text evidence="1">The sequence shown here is derived from an EMBL/GenBank/DDBJ whole genome shotgun (WGS) entry which is preliminary data.</text>
</comment>
<keyword evidence="2" id="KW-1185">Reference proteome</keyword>
<protein>
    <submittedName>
        <fullName evidence="1">Uncharacterized protein</fullName>
    </submittedName>
</protein>
<dbReference type="OrthoDB" id="10386881at2759"/>
<proteinExistence type="predicted"/>
<name>A0A8X6KVH0_TRICU</name>
<evidence type="ECO:0000313" key="2">
    <source>
        <dbReference type="Proteomes" id="UP000887116"/>
    </source>
</evidence>
<dbReference type="EMBL" id="BMAO01022725">
    <property type="protein sequence ID" value="GFQ83883.1"/>
    <property type="molecule type" value="Genomic_DNA"/>
</dbReference>
<reference evidence="1" key="1">
    <citation type="submission" date="2020-07" db="EMBL/GenBank/DDBJ databases">
        <title>Multicomponent nature underlies the extraordinary mechanical properties of spider dragline silk.</title>
        <authorList>
            <person name="Kono N."/>
            <person name="Nakamura H."/>
            <person name="Mori M."/>
            <person name="Yoshida Y."/>
            <person name="Ohtoshi R."/>
            <person name="Malay A.D."/>
            <person name="Moran D.A.P."/>
            <person name="Tomita M."/>
            <person name="Numata K."/>
            <person name="Arakawa K."/>
        </authorList>
    </citation>
    <scope>NUCLEOTIDE SEQUENCE</scope>
</reference>
<dbReference type="AlphaFoldDB" id="A0A8X6KVH0"/>
<accession>A0A8X6KVH0</accession>
<dbReference type="Proteomes" id="UP000887116">
    <property type="component" value="Unassembled WGS sequence"/>
</dbReference>
<gene>
    <name evidence="1" type="ORF">TNCT_708651</name>
</gene>
<feature type="non-terminal residue" evidence="1">
    <location>
        <position position="32"/>
    </location>
</feature>
<organism evidence="1 2">
    <name type="scientific">Trichonephila clavata</name>
    <name type="common">Joro spider</name>
    <name type="synonym">Nephila clavata</name>
    <dbReference type="NCBI Taxonomy" id="2740835"/>
    <lineage>
        <taxon>Eukaryota</taxon>
        <taxon>Metazoa</taxon>
        <taxon>Ecdysozoa</taxon>
        <taxon>Arthropoda</taxon>
        <taxon>Chelicerata</taxon>
        <taxon>Arachnida</taxon>
        <taxon>Araneae</taxon>
        <taxon>Araneomorphae</taxon>
        <taxon>Entelegynae</taxon>
        <taxon>Araneoidea</taxon>
        <taxon>Nephilidae</taxon>
        <taxon>Trichonephila</taxon>
    </lineage>
</organism>